<dbReference type="KEGG" id="ccp:CHC_T00003732001"/>
<feature type="compositionally biased region" description="Basic residues" evidence="5">
    <location>
        <begin position="601"/>
        <end position="613"/>
    </location>
</feature>
<dbReference type="InterPro" id="IPR039754">
    <property type="entry name" value="Esf1"/>
</dbReference>
<comment type="similarity">
    <text evidence="2">Belongs to the ESF1 family.</text>
</comment>
<feature type="region of interest" description="Disordered" evidence="5">
    <location>
        <begin position="1"/>
        <end position="158"/>
    </location>
</feature>
<feature type="compositionally biased region" description="Basic and acidic residues" evidence="5">
    <location>
        <begin position="518"/>
        <end position="529"/>
    </location>
</feature>
<dbReference type="EMBL" id="HG001706">
    <property type="protein sequence ID" value="CDF34825.1"/>
    <property type="molecule type" value="Genomic_DNA"/>
</dbReference>
<dbReference type="Pfam" id="PF08159">
    <property type="entry name" value="NUC153"/>
    <property type="match status" value="1"/>
</dbReference>
<accession>R7QBI3</accession>
<dbReference type="InterPro" id="IPR056750">
    <property type="entry name" value="RRM_ESF1"/>
</dbReference>
<gene>
    <name evidence="8" type="ORF">CHC_T00003732001</name>
</gene>
<organism evidence="8 9">
    <name type="scientific">Chondrus crispus</name>
    <name type="common">Carrageen Irish moss</name>
    <name type="synonym">Polymorpha crispa</name>
    <dbReference type="NCBI Taxonomy" id="2769"/>
    <lineage>
        <taxon>Eukaryota</taxon>
        <taxon>Rhodophyta</taxon>
        <taxon>Florideophyceae</taxon>
        <taxon>Rhodymeniophycidae</taxon>
        <taxon>Gigartinales</taxon>
        <taxon>Gigartinaceae</taxon>
        <taxon>Chondrus</taxon>
    </lineage>
</organism>
<feature type="compositionally biased region" description="Acidic residues" evidence="5">
    <location>
        <begin position="237"/>
        <end position="268"/>
    </location>
</feature>
<evidence type="ECO:0000256" key="4">
    <source>
        <dbReference type="ARBA" id="ARBA00023242"/>
    </source>
</evidence>
<name>R7QBI3_CHOCR</name>
<feature type="domain" description="NUC153" evidence="6">
    <location>
        <begin position="632"/>
        <end position="655"/>
    </location>
</feature>
<sequence length="723" mass="80960">MKQNDSGGAMKQTIKENAKRPHRTLDTEKRGPDPRFASAEWDPRFGRVPKRAKKAINDARFEGQLKSNPGFRKSSAPVDRFGRPKRDGAKLDRALREIAERSDDSSSEEEDEIKAIIRELPPQRAAYDGSSDSSDGSDADEELFPNEDEVMEDIPRGQATKRLAVMGLDWSATRAVDIFASLDSFCPPGKRVEFVEVHPSKFGLERLAVEAKLGPQVVPKSDLEVVKQAREQKLVASDDEVEDAGDDAGDGSGEGSEDDSGASDEDDHDDKLWKSQAALRKYEEERLKYYYGVVQFEDVKAADAVYEQCDGVDYAQSGRSFDLRFIPDDMVIETKPRDRANKLPEGYAPPNVTPSSLNNSHVKLSWDVDDPERVILKKKAVGKHELDEENLKAYLAGSSSEDEQPASAADLEKKRNLLLGAVNEERDAEEDNMGMEISFEPGMLEKGEDIVKRKLEKKEHEGETPWEARLRRMEERKAEKRRKRKQSIASQNGEEDGNGVAEDTANNPTLESDPFFSIDHDFDKAETEQTRAQTRKKSSKSGKTPASAVVEAEAESVDPKRQEAELELLMMNRKNKKSASGGSMSEMLAAVDSDDEDERRAAKKKTRGRRRNQKMASADEDKSSRSAMETEDPRFQQVFDSHLYAMDPTHPKFKRDETTKRILAEKMRRNAGDRHASKVGIHVEGAATAPAKEVKQKGDSEAMQLVARIKARAAAKRKMKRRS</sequence>
<feature type="compositionally biased region" description="Basic and acidic residues" evidence="5">
    <location>
        <begin position="443"/>
        <end position="478"/>
    </location>
</feature>
<dbReference type="InterPro" id="IPR012580">
    <property type="entry name" value="NUC153"/>
</dbReference>
<dbReference type="GO" id="GO:0003723">
    <property type="term" value="F:RNA binding"/>
    <property type="evidence" value="ECO:0007669"/>
    <property type="project" value="TreeGrafter"/>
</dbReference>
<dbReference type="STRING" id="2769.R7QBI3"/>
<evidence type="ECO:0000313" key="9">
    <source>
        <dbReference type="Proteomes" id="UP000012073"/>
    </source>
</evidence>
<evidence type="ECO:0000256" key="3">
    <source>
        <dbReference type="ARBA" id="ARBA00023054"/>
    </source>
</evidence>
<dbReference type="GO" id="GO:0006364">
    <property type="term" value="P:rRNA processing"/>
    <property type="evidence" value="ECO:0007669"/>
    <property type="project" value="InterPro"/>
</dbReference>
<evidence type="ECO:0000256" key="1">
    <source>
        <dbReference type="ARBA" id="ARBA00004604"/>
    </source>
</evidence>
<dbReference type="RefSeq" id="XP_005714644.1">
    <property type="nucleotide sequence ID" value="XM_005714587.1"/>
</dbReference>
<dbReference type="Proteomes" id="UP000012073">
    <property type="component" value="Unassembled WGS sequence"/>
</dbReference>
<dbReference type="PANTHER" id="PTHR12202">
    <property type="entry name" value="ESF1 HOMOLOG"/>
    <property type="match status" value="1"/>
</dbReference>
<feature type="compositionally biased region" description="Basic and acidic residues" evidence="5">
    <location>
        <begin position="80"/>
        <end position="104"/>
    </location>
</feature>
<keyword evidence="3" id="KW-0175">Coiled coil</keyword>
<dbReference type="Gramene" id="CDF34825">
    <property type="protein sequence ID" value="CDF34825"/>
    <property type="gene ID" value="CHC_T00003732001"/>
</dbReference>
<keyword evidence="9" id="KW-1185">Reference proteome</keyword>
<keyword evidence="4" id="KW-0539">Nucleus</keyword>
<evidence type="ECO:0000313" key="8">
    <source>
        <dbReference type="EMBL" id="CDF34825.1"/>
    </source>
</evidence>
<dbReference type="PhylomeDB" id="R7QBI3"/>
<dbReference type="AlphaFoldDB" id="R7QBI3"/>
<dbReference type="OMA" id="YEMEMSW"/>
<evidence type="ECO:0000256" key="2">
    <source>
        <dbReference type="ARBA" id="ARBA00009087"/>
    </source>
</evidence>
<reference evidence="9" key="1">
    <citation type="journal article" date="2013" name="Proc. Natl. Acad. Sci. U.S.A.">
        <title>Genome structure and metabolic features in the red seaweed Chondrus crispus shed light on evolution of the Archaeplastida.</title>
        <authorList>
            <person name="Collen J."/>
            <person name="Porcel B."/>
            <person name="Carre W."/>
            <person name="Ball S.G."/>
            <person name="Chaparro C."/>
            <person name="Tonon T."/>
            <person name="Barbeyron T."/>
            <person name="Michel G."/>
            <person name="Noel B."/>
            <person name="Valentin K."/>
            <person name="Elias M."/>
            <person name="Artiguenave F."/>
            <person name="Arun A."/>
            <person name="Aury J.M."/>
            <person name="Barbosa-Neto J.F."/>
            <person name="Bothwell J.H."/>
            <person name="Bouget F.Y."/>
            <person name="Brillet L."/>
            <person name="Cabello-Hurtado F."/>
            <person name="Capella-Gutierrez S."/>
            <person name="Charrier B."/>
            <person name="Cladiere L."/>
            <person name="Cock J.M."/>
            <person name="Coelho S.M."/>
            <person name="Colleoni C."/>
            <person name="Czjzek M."/>
            <person name="Da Silva C."/>
            <person name="Delage L."/>
            <person name="Denoeud F."/>
            <person name="Deschamps P."/>
            <person name="Dittami S.M."/>
            <person name="Gabaldon T."/>
            <person name="Gachon C.M."/>
            <person name="Groisillier A."/>
            <person name="Herve C."/>
            <person name="Jabbari K."/>
            <person name="Katinka M."/>
            <person name="Kloareg B."/>
            <person name="Kowalczyk N."/>
            <person name="Labadie K."/>
            <person name="Leblanc C."/>
            <person name="Lopez P.J."/>
            <person name="McLachlan D.H."/>
            <person name="Meslet-Cladiere L."/>
            <person name="Moustafa A."/>
            <person name="Nehr Z."/>
            <person name="Nyvall Collen P."/>
            <person name="Panaud O."/>
            <person name="Partensky F."/>
            <person name="Poulain J."/>
            <person name="Rensing S.A."/>
            <person name="Rousvoal S."/>
            <person name="Samson G."/>
            <person name="Symeonidi A."/>
            <person name="Weissenbach J."/>
            <person name="Zambounis A."/>
            <person name="Wincker P."/>
            <person name="Boyen C."/>
        </authorList>
    </citation>
    <scope>NUCLEOTIDE SEQUENCE [LARGE SCALE GENOMIC DNA]</scope>
    <source>
        <strain evidence="9">cv. Stackhouse</strain>
    </source>
</reference>
<protein>
    <submittedName>
        <fullName evidence="8">Uncharacterized protein</fullName>
    </submittedName>
</protein>
<dbReference type="GO" id="GO:0005730">
    <property type="term" value="C:nucleolus"/>
    <property type="evidence" value="ECO:0007669"/>
    <property type="project" value="UniProtKB-SubCell"/>
</dbReference>
<evidence type="ECO:0000256" key="5">
    <source>
        <dbReference type="SAM" id="MobiDB-lite"/>
    </source>
</evidence>
<feature type="compositionally biased region" description="Basic and acidic residues" evidence="5">
    <location>
        <begin position="13"/>
        <end position="33"/>
    </location>
</feature>
<feature type="domain" description="ESF1 RRM" evidence="7">
    <location>
        <begin position="160"/>
        <end position="340"/>
    </location>
</feature>
<dbReference type="GeneID" id="17322346"/>
<feature type="region of interest" description="Disordered" evidence="5">
    <location>
        <begin position="233"/>
        <end position="271"/>
    </location>
</feature>
<evidence type="ECO:0000259" key="7">
    <source>
        <dbReference type="Pfam" id="PF25121"/>
    </source>
</evidence>
<feature type="region of interest" description="Disordered" evidence="5">
    <location>
        <begin position="438"/>
        <end position="636"/>
    </location>
</feature>
<evidence type="ECO:0000259" key="6">
    <source>
        <dbReference type="Pfam" id="PF08159"/>
    </source>
</evidence>
<dbReference type="OrthoDB" id="431825at2759"/>
<dbReference type="PANTHER" id="PTHR12202:SF0">
    <property type="entry name" value="ESF1 HOMOLOG"/>
    <property type="match status" value="1"/>
</dbReference>
<proteinExistence type="inferred from homology"/>
<feature type="compositionally biased region" description="Acidic residues" evidence="5">
    <location>
        <begin position="135"/>
        <end position="152"/>
    </location>
</feature>
<comment type="subcellular location">
    <subcellularLocation>
        <location evidence="1">Nucleus</location>
        <location evidence="1">Nucleolus</location>
    </subcellularLocation>
</comment>
<dbReference type="Pfam" id="PF25121">
    <property type="entry name" value="RRM_ESF1"/>
    <property type="match status" value="1"/>
</dbReference>